<feature type="domain" description="DUF4143" evidence="2">
    <location>
        <begin position="202"/>
        <end position="362"/>
    </location>
</feature>
<dbReference type="SUPFAM" id="SSF52540">
    <property type="entry name" value="P-loop containing nucleoside triphosphate hydrolases"/>
    <property type="match status" value="1"/>
</dbReference>
<accession>A0ABU9E9V1</accession>
<dbReference type="EMBL" id="JBBHLI010000006">
    <property type="protein sequence ID" value="MEK9501526.1"/>
    <property type="molecule type" value="Genomic_DNA"/>
</dbReference>
<dbReference type="PANTHER" id="PTHR43566">
    <property type="entry name" value="CONSERVED PROTEIN"/>
    <property type="match status" value="1"/>
</dbReference>
<name>A0ABU9E9V1_9BACT</name>
<dbReference type="Pfam" id="PF13173">
    <property type="entry name" value="AAA_14"/>
    <property type="match status" value="1"/>
</dbReference>
<evidence type="ECO:0000259" key="1">
    <source>
        <dbReference type="Pfam" id="PF13173"/>
    </source>
</evidence>
<feature type="domain" description="AAA" evidence="1">
    <location>
        <begin position="24"/>
        <end position="140"/>
    </location>
</feature>
<reference evidence="3 4" key="1">
    <citation type="submission" date="2024-02" db="EMBL/GenBank/DDBJ databases">
        <title>A novel Gemmatimonadota bacterium.</title>
        <authorList>
            <person name="Du Z.-J."/>
            <person name="Ye Y.-Q."/>
        </authorList>
    </citation>
    <scope>NUCLEOTIDE SEQUENCE [LARGE SCALE GENOMIC DNA]</scope>
    <source>
        <strain evidence="3 4">DH-20</strain>
    </source>
</reference>
<dbReference type="RefSeq" id="WP_405281627.1">
    <property type="nucleotide sequence ID" value="NZ_CP144380.1"/>
</dbReference>
<dbReference type="Pfam" id="PF13635">
    <property type="entry name" value="DUF4143"/>
    <property type="match status" value="1"/>
</dbReference>
<evidence type="ECO:0000313" key="3">
    <source>
        <dbReference type="EMBL" id="MEK9501526.1"/>
    </source>
</evidence>
<keyword evidence="3" id="KW-0067">ATP-binding</keyword>
<dbReference type="InterPro" id="IPR027417">
    <property type="entry name" value="P-loop_NTPase"/>
</dbReference>
<comment type="caution">
    <text evidence="3">The sequence shown here is derived from an EMBL/GenBank/DDBJ whole genome shotgun (WGS) entry which is preliminary data.</text>
</comment>
<keyword evidence="4" id="KW-1185">Reference proteome</keyword>
<dbReference type="PANTHER" id="PTHR43566:SF2">
    <property type="entry name" value="DUF4143 DOMAIN-CONTAINING PROTEIN"/>
    <property type="match status" value="1"/>
</dbReference>
<dbReference type="InterPro" id="IPR041682">
    <property type="entry name" value="AAA_14"/>
</dbReference>
<gene>
    <name evidence="3" type="ORF">WI372_11100</name>
</gene>
<proteinExistence type="predicted"/>
<dbReference type="InterPro" id="IPR025420">
    <property type="entry name" value="DUF4143"/>
</dbReference>
<evidence type="ECO:0000259" key="2">
    <source>
        <dbReference type="Pfam" id="PF13635"/>
    </source>
</evidence>
<evidence type="ECO:0000313" key="4">
    <source>
        <dbReference type="Proteomes" id="UP001484239"/>
    </source>
</evidence>
<dbReference type="Proteomes" id="UP001484239">
    <property type="component" value="Unassembled WGS sequence"/>
</dbReference>
<protein>
    <submittedName>
        <fullName evidence="3">ATP-binding protein</fullName>
    </submittedName>
</protein>
<dbReference type="GO" id="GO:0005524">
    <property type="term" value="F:ATP binding"/>
    <property type="evidence" value="ECO:0007669"/>
    <property type="project" value="UniProtKB-KW"/>
</dbReference>
<organism evidence="3 4">
    <name type="scientific">Gaopeijia maritima</name>
    <dbReference type="NCBI Taxonomy" id="3119007"/>
    <lineage>
        <taxon>Bacteria</taxon>
        <taxon>Pseudomonadati</taxon>
        <taxon>Gemmatimonadota</taxon>
        <taxon>Longimicrobiia</taxon>
        <taxon>Gaopeijiales</taxon>
        <taxon>Gaopeijiaceae</taxon>
        <taxon>Gaopeijia</taxon>
    </lineage>
</organism>
<keyword evidence="3" id="KW-0547">Nucleotide-binding</keyword>
<sequence>MTQPPLELFPRFATDQVRTALADTPVVMVVGPRQCGKTTLVRDLLDEDRTYLTLDDDTVLEAARSDPVGLVRGLDRVVIDEVQRHPDLLRAIKFSVDSDRRPGRFLLTGSANILALPQLSESLAGRVAIVELLPLSQLELMGQRPAFLRSALAGEVLQTTDPRVGPELVEVVLTGGFPEMIRRTDGSRRRAWARDYVNTLVRRDVSDIAEVDRQRAMLRLFRLLAQHSGQLTNYSRLSGSVGLDDKTARRYVSILENLFVLQLVDPWFRNQLKRLVKTPKLHFLDSGLLAALLGLTPDRVESDRSVFGPVLESFVFAEVRRQSTWIEEQCTLSHYRDRDGFEVDIVVEDVTGDVVGIEVKASATVHRKDFKGMERLADTVGAPFRLGVVLYDGDQVLPFGDRMFAVPLSSLWATGG</sequence>